<name>V6LYB9_9EUKA</name>
<dbReference type="VEuPathDB" id="GiardiaDB:SS50377_24261"/>
<reference evidence="2" key="2">
    <citation type="submission" date="2020-12" db="EMBL/GenBank/DDBJ databases">
        <title>New Spironucleus salmonicida genome in near-complete chromosomes.</title>
        <authorList>
            <person name="Xu F."/>
            <person name="Kurt Z."/>
            <person name="Jimenez-Gonzalez A."/>
            <person name="Astvaldsson A."/>
            <person name="Andersson J.O."/>
            <person name="Svard S.G."/>
        </authorList>
    </citation>
    <scope>NUCLEOTIDE SEQUENCE</scope>
    <source>
        <strain evidence="2">ATCC 50377</strain>
    </source>
</reference>
<gene>
    <name evidence="1" type="ORF">SS50377_11105</name>
    <name evidence="2" type="ORF">SS50377_24261</name>
</gene>
<keyword evidence="3" id="KW-1185">Reference proteome</keyword>
<dbReference type="EMBL" id="KI545980">
    <property type="protein sequence ID" value="EST48696.1"/>
    <property type="molecule type" value="Genomic_DNA"/>
</dbReference>
<dbReference type="EMBL" id="AUWU02000004">
    <property type="protein sequence ID" value="KAH0574307.1"/>
    <property type="molecule type" value="Genomic_DNA"/>
</dbReference>
<dbReference type="AlphaFoldDB" id="V6LYB9"/>
<accession>V6LYB9</accession>
<sequence length="279" mass="31713">MDEEAKQIQSQINECIAHGAYDQADELKKQLQYLKTQVKNEITSILLADHETQIAAINQAYNEEVQSFNDIWNTRIDEFNAQSSLKLENLKEELQQALLYLEQQFQQKPLRFSSNLLTLRASELKLAKSGDFRSAKALQTEADKLEMQERNNYFSRQQFERESQRLKLVQKFERSGKVLRQKVERARDEILSCWAGDMDRIEKHWQAMLRMEGQKFGESRSVKIAVSSSGSRPARGEGKIRAYIENAGYFVDSGALGSSMSPVLSGSHALGALRASGGL</sequence>
<dbReference type="PANTHER" id="PTHR47026:SF2">
    <property type="entry name" value="FLAGELLAR ASSOCIATED PROTEIN"/>
    <property type="match status" value="1"/>
</dbReference>
<dbReference type="Proteomes" id="UP000018208">
    <property type="component" value="Unassembled WGS sequence"/>
</dbReference>
<dbReference type="PANTHER" id="PTHR47026">
    <property type="entry name" value="PIGMENTOSA GTPASE REGULATOR-LIKE PROTEIN, PUTATIVE-RELATED"/>
    <property type="match status" value="1"/>
</dbReference>
<evidence type="ECO:0000313" key="1">
    <source>
        <dbReference type="EMBL" id="EST48696.1"/>
    </source>
</evidence>
<reference evidence="1 2" key="1">
    <citation type="journal article" date="2014" name="PLoS Genet.">
        <title>The Genome of Spironucleus salmonicida Highlights a Fish Pathogen Adapted to Fluctuating Environments.</title>
        <authorList>
            <person name="Xu F."/>
            <person name="Jerlstrom-Hultqvist J."/>
            <person name="Einarsson E."/>
            <person name="Astvaldsson A."/>
            <person name="Svard S.G."/>
            <person name="Andersson J.O."/>
        </authorList>
    </citation>
    <scope>NUCLEOTIDE SEQUENCE</scope>
    <source>
        <strain evidence="2">ATCC 50377</strain>
    </source>
</reference>
<organism evidence="1">
    <name type="scientific">Spironucleus salmonicida</name>
    <dbReference type="NCBI Taxonomy" id="348837"/>
    <lineage>
        <taxon>Eukaryota</taxon>
        <taxon>Metamonada</taxon>
        <taxon>Diplomonadida</taxon>
        <taxon>Hexamitidae</taxon>
        <taxon>Hexamitinae</taxon>
        <taxon>Spironucleus</taxon>
    </lineage>
</organism>
<proteinExistence type="predicted"/>
<protein>
    <submittedName>
        <fullName evidence="1">Uncharacterized protein</fullName>
    </submittedName>
</protein>
<evidence type="ECO:0000313" key="3">
    <source>
        <dbReference type="Proteomes" id="UP000018208"/>
    </source>
</evidence>
<evidence type="ECO:0000313" key="2">
    <source>
        <dbReference type="EMBL" id="KAH0574307.1"/>
    </source>
</evidence>